<keyword evidence="6 8" id="KW-0862">Zinc</keyword>
<dbReference type="RefSeq" id="WP_289585696.1">
    <property type="nucleotide sequence ID" value="NZ_JAUDDW010000003.1"/>
</dbReference>
<dbReference type="SUPFAM" id="SSF51338">
    <property type="entry name" value="Composite domain of metallo-dependent hydrolases"/>
    <property type="match status" value="1"/>
</dbReference>
<proteinExistence type="inferred from homology"/>
<evidence type="ECO:0000256" key="4">
    <source>
        <dbReference type="ARBA" id="ARBA00022723"/>
    </source>
</evidence>
<evidence type="ECO:0000256" key="2">
    <source>
        <dbReference type="ARBA" id="ARBA00006745"/>
    </source>
</evidence>
<reference evidence="11" key="1">
    <citation type="submission" date="2023-06" db="EMBL/GenBank/DDBJ databases">
        <title>Identification and characterization of horizontal gene transfer across gut microbiota members of farm animals based on homology search.</title>
        <authorList>
            <person name="Zeman M."/>
            <person name="Kubasova T."/>
            <person name="Jahodarova E."/>
            <person name="Nykrynova M."/>
            <person name="Rychlik I."/>
        </authorList>
    </citation>
    <scope>NUCLEOTIDE SEQUENCE [LARGE SCALE GENOMIC DNA]</scope>
    <source>
        <strain evidence="11">161_Gplus</strain>
    </source>
</reference>
<accession>A0ABT7UVU5</accession>
<comment type="function">
    <text evidence="8">Catalyzes the hydrolytic deamination of guanine, producing xanthine and ammonia.</text>
</comment>
<dbReference type="InterPro" id="IPR051607">
    <property type="entry name" value="Metallo-dep_hydrolases"/>
</dbReference>
<evidence type="ECO:0000256" key="1">
    <source>
        <dbReference type="ARBA" id="ARBA00004984"/>
    </source>
</evidence>
<evidence type="ECO:0000313" key="10">
    <source>
        <dbReference type="EMBL" id="MDM8265821.1"/>
    </source>
</evidence>
<name>A0ABT7UVU5_9LACO</name>
<dbReference type="InterPro" id="IPR014311">
    <property type="entry name" value="Guanine_deaminase"/>
</dbReference>
<dbReference type="InterPro" id="IPR006680">
    <property type="entry name" value="Amidohydro-rel"/>
</dbReference>
<dbReference type="InterPro" id="IPR032466">
    <property type="entry name" value="Metal_Hydrolase"/>
</dbReference>
<keyword evidence="5 8" id="KW-0378">Hydrolase</keyword>
<feature type="domain" description="Amidohydrolase-related" evidence="9">
    <location>
        <begin position="67"/>
        <end position="441"/>
    </location>
</feature>
<gene>
    <name evidence="10" type="primary">guaD</name>
    <name evidence="10" type="ORF">QUW44_01360</name>
</gene>
<dbReference type="EMBL" id="JAUDDW010000003">
    <property type="protein sequence ID" value="MDM8265821.1"/>
    <property type="molecule type" value="Genomic_DNA"/>
</dbReference>
<dbReference type="SUPFAM" id="SSF51556">
    <property type="entry name" value="Metallo-dependent hydrolases"/>
    <property type="match status" value="1"/>
</dbReference>
<dbReference type="EC" id="3.5.4.3" evidence="3 7"/>
<comment type="similarity">
    <text evidence="2 8">Belongs to the metallo-dependent hydrolases superfamily. ATZ/TRZ family.</text>
</comment>
<evidence type="ECO:0000313" key="11">
    <source>
        <dbReference type="Proteomes" id="UP001529343"/>
    </source>
</evidence>
<keyword evidence="11" id="KW-1185">Reference proteome</keyword>
<evidence type="ECO:0000256" key="5">
    <source>
        <dbReference type="ARBA" id="ARBA00022801"/>
    </source>
</evidence>
<sequence length="444" mass="48984">MESLVIRGSAFTAQDEYHVQPLNDCLVCVDAAGWIERVLLPADDDYDRVLANARQHHRLRALAEDEYLLPGLIDLHVHAPQWPQAGLALDRPLADWLNVYTFPLEARFSDQVFAGKVYQDFVKTLLAHGTTTAMMFGTIHVDANMVLADECRRQGLRGYVGQVTMDNPEQTPDYYRDHSAEDALAASEQFIQRVQASPDPDSLVTPVITPRFVPSCTDAALAGLGRLAAKYDLPIQSHVSESNWESQYAIDRFGMHDAEVLNRFGLLTSRAVMAHGTQLTGRDMQLLRKQQTAIAHCPISNIYFGNGVLPVHQLLAMGNRVGLGSDISGGYTPSLYHNIRQAVKSSRMLTDGVDSRRPAAQRGVADSQITAATAFYLATAGGAQALNLAAGRIAVGCRADLQVVRAQRMWKRMSDADVFERLMYQTEAADIKGVYVNGHLVYEN</sequence>
<evidence type="ECO:0000256" key="6">
    <source>
        <dbReference type="ARBA" id="ARBA00022833"/>
    </source>
</evidence>
<protein>
    <recommendedName>
        <fullName evidence="3 7">Guanine deaminase</fullName>
        <shortName evidence="8">Guanase</shortName>
        <ecNumber evidence="3 7">3.5.4.3</ecNumber>
    </recommendedName>
    <alternativeName>
        <fullName evidence="8">Guanine aminohydrolase</fullName>
    </alternativeName>
</protein>
<comment type="catalytic activity">
    <reaction evidence="8">
        <text>guanine + H2O + H(+) = xanthine + NH4(+)</text>
        <dbReference type="Rhea" id="RHEA:14665"/>
        <dbReference type="ChEBI" id="CHEBI:15377"/>
        <dbReference type="ChEBI" id="CHEBI:15378"/>
        <dbReference type="ChEBI" id="CHEBI:16235"/>
        <dbReference type="ChEBI" id="CHEBI:17712"/>
        <dbReference type="ChEBI" id="CHEBI:28938"/>
        <dbReference type="EC" id="3.5.4.3"/>
    </reaction>
</comment>
<evidence type="ECO:0000259" key="9">
    <source>
        <dbReference type="Pfam" id="PF01979"/>
    </source>
</evidence>
<dbReference type="Gene3D" id="2.30.40.10">
    <property type="entry name" value="Urease, subunit C, domain 1"/>
    <property type="match status" value="1"/>
</dbReference>
<comment type="caution">
    <text evidence="10">The sequence shown here is derived from an EMBL/GenBank/DDBJ whole genome shotgun (WGS) entry which is preliminary data.</text>
</comment>
<dbReference type="Proteomes" id="UP001529343">
    <property type="component" value="Unassembled WGS sequence"/>
</dbReference>
<evidence type="ECO:0000256" key="7">
    <source>
        <dbReference type="NCBIfam" id="TIGR02967"/>
    </source>
</evidence>
<dbReference type="PANTHER" id="PTHR11271:SF6">
    <property type="entry name" value="GUANINE DEAMINASE"/>
    <property type="match status" value="1"/>
</dbReference>
<dbReference type="PANTHER" id="PTHR11271">
    <property type="entry name" value="GUANINE DEAMINASE"/>
    <property type="match status" value="1"/>
</dbReference>
<keyword evidence="4 8" id="KW-0479">Metal-binding</keyword>
<organism evidence="10 11">
    <name type="scientific">Limosilactobacillus pontis</name>
    <dbReference type="NCBI Taxonomy" id="35787"/>
    <lineage>
        <taxon>Bacteria</taxon>
        <taxon>Bacillati</taxon>
        <taxon>Bacillota</taxon>
        <taxon>Bacilli</taxon>
        <taxon>Lactobacillales</taxon>
        <taxon>Lactobacillaceae</taxon>
        <taxon>Limosilactobacillus</taxon>
    </lineage>
</organism>
<dbReference type="Gene3D" id="3.20.20.140">
    <property type="entry name" value="Metal-dependent hydrolases"/>
    <property type="match status" value="1"/>
</dbReference>
<evidence type="ECO:0000256" key="8">
    <source>
        <dbReference type="RuleBase" id="RU366009"/>
    </source>
</evidence>
<dbReference type="InterPro" id="IPR011059">
    <property type="entry name" value="Metal-dep_hydrolase_composite"/>
</dbReference>
<dbReference type="Pfam" id="PF01979">
    <property type="entry name" value="Amidohydro_1"/>
    <property type="match status" value="1"/>
</dbReference>
<evidence type="ECO:0000256" key="3">
    <source>
        <dbReference type="ARBA" id="ARBA00012781"/>
    </source>
</evidence>
<dbReference type="NCBIfam" id="TIGR02967">
    <property type="entry name" value="guan_deamin"/>
    <property type="match status" value="1"/>
</dbReference>
<comment type="pathway">
    <text evidence="1 8">Purine metabolism; guanine degradation; xanthine from guanine: step 1/1.</text>
</comment>
<dbReference type="GO" id="GO:0008892">
    <property type="term" value="F:guanine deaminase activity"/>
    <property type="evidence" value="ECO:0007669"/>
    <property type="project" value="UniProtKB-EC"/>
</dbReference>
<comment type="cofactor">
    <cofactor evidence="8">
        <name>Zn(2+)</name>
        <dbReference type="ChEBI" id="CHEBI:29105"/>
    </cofactor>
    <text evidence="8">Binds 1 zinc ion per subunit.</text>
</comment>